<sequence>MKRTKLYISIFFLFLTLFSCKKQLEEYNPSGLTDNAVFSTPAGFETLVNATYSYARWWYGKEYGYSIAEMGTDLWASGAGDVYPDLTKYVNLQSGQEALGVEWKQLYAAINLCNTGINNIDKVGYPADKLAIRKAELSFLRAFYYWHIVETWGDVNFTTQETVGVLTTANRTPVDKFYEQIFADLNFAVANLPATTADYGRVTKPAAEAFLARMYLTRGKNQEAADLAKKVITSYGFALQPKYADLWRMDNLQNKEVIWAVNYSANLALDDRTDPVLYPTGHPRGAHNGHLLFIMKYDDQRGMVRDIPNGRPFNRYMPTLFYLNLFNTADDSRYTGSFKQAWIANKVDATYGLKIGDTAVVCSRDVLSGTGKKYIVYDRNTVYDAAGLPKDRQHYVSLNKFDDPTRPTVQEEESARDAFVIRLAEMYLIVAEADLNLNNTTEAATYINTIRTRAAIPGHEAVMQVSRAQITLDFILDERARELGGEQLRWFDLKRTGKLIERIKAYNPDAAAIQPFHLVRPIPQSQIDAVTNKDEFKQNPGYQ</sequence>
<evidence type="ECO:0000256" key="4">
    <source>
        <dbReference type="ARBA" id="ARBA00023136"/>
    </source>
</evidence>
<dbReference type="EMBL" id="WVHT01000001">
    <property type="protein sequence ID" value="MXV49486.1"/>
    <property type="molecule type" value="Genomic_DNA"/>
</dbReference>
<dbReference type="PROSITE" id="PS51257">
    <property type="entry name" value="PROKAR_LIPOPROTEIN"/>
    <property type="match status" value="1"/>
</dbReference>
<evidence type="ECO:0000256" key="3">
    <source>
        <dbReference type="ARBA" id="ARBA00022729"/>
    </source>
</evidence>
<evidence type="ECO:0000259" key="7">
    <source>
        <dbReference type="Pfam" id="PF14322"/>
    </source>
</evidence>
<name>A0A7K1Y4I1_9SPHI</name>
<dbReference type="Pfam" id="PF14322">
    <property type="entry name" value="SusD-like_3"/>
    <property type="match status" value="1"/>
</dbReference>
<dbReference type="GO" id="GO:0009279">
    <property type="term" value="C:cell outer membrane"/>
    <property type="evidence" value="ECO:0007669"/>
    <property type="project" value="UniProtKB-SubCell"/>
</dbReference>
<keyword evidence="4" id="KW-0472">Membrane</keyword>
<comment type="subcellular location">
    <subcellularLocation>
        <location evidence="1">Cell outer membrane</location>
    </subcellularLocation>
</comment>
<organism evidence="8 9">
    <name type="scientific">Hufsiella arboris</name>
    <dbReference type="NCBI Taxonomy" id="2695275"/>
    <lineage>
        <taxon>Bacteria</taxon>
        <taxon>Pseudomonadati</taxon>
        <taxon>Bacteroidota</taxon>
        <taxon>Sphingobacteriia</taxon>
        <taxon>Sphingobacteriales</taxon>
        <taxon>Sphingobacteriaceae</taxon>
        <taxon>Hufsiella</taxon>
    </lineage>
</organism>
<dbReference type="Proteomes" id="UP000466586">
    <property type="component" value="Unassembled WGS sequence"/>
</dbReference>
<dbReference type="InterPro" id="IPR012944">
    <property type="entry name" value="SusD_RagB_dom"/>
</dbReference>
<evidence type="ECO:0000256" key="5">
    <source>
        <dbReference type="ARBA" id="ARBA00023237"/>
    </source>
</evidence>
<accession>A0A7K1Y4I1</accession>
<dbReference type="Pfam" id="PF07980">
    <property type="entry name" value="SusD_RagB"/>
    <property type="match status" value="1"/>
</dbReference>
<feature type="domain" description="SusD-like N-terminal" evidence="7">
    <location>
        <begin position="96"/>
        <end position="216"/>
    </location>
</feature>
<dbReference type="InterPro" id="IPR033985">
    <property type="entry name" value="SusD-like_N"/>
</dbReference>
<keyword evidence="5" id="KW-0998">Cell outer membrane</keyword>
<dbReference type="InterPro" id="IPR011990">
    <property type="entry name" value="TPR-like_helical_dom_sf"/>
</dbReference>
<comment type="caution">
    <text evidence="8">The sequence shown here is derived from an EMBL/GenBank/DDBJ whole genome shotgun (WGS) entry which is preliminary data.</text>
</comment>
<evidence type="ECO:0000313" key="8">
    <source>
        <dbReference type="EMBL" id="MXV49486.1"/>
    </source>
</evidence>
<proteinExistence type="inferred from homology"/>
<evidence type="ECO:0000313" key="9">
    <source>
        <dbReference type="Proteomes" id="UP000466586"/>
    </source>
</evidence>
<feature type="domain" description="RagB/SusD" evidence="6">
    <location>
        <begin position="255"/>
        <end position="542"/>
    </location>
</feature>
<dbReference type="AlphaFoldDB" id="A0A7K1Y4I1"/>
<evidence type="ECO:0000256" key="2">
    <source>
        <dbReference type="ARBA" id="ARBA00006275"/>
    </source>
</evidence>
<reference evidence="8 9" key="1">
    <citation type="submission" date="2019-11" db="EMBL/GenBank/DDBJ databases">
        <title>Pedobacter sp. HMF7647 Genome sequencing and assembly.</title>
        <authorList>
            <person name="Kang H."/>
            <person name="Kim H."/>
            <person name="Joh K."/>
        </authorList>
    </citation>
    <scope>NUCLEOTIDE SEQUENCE [LARGE SCALE GENOMIC DNA]</scope>
    <source>
        <strain evidence="8 9">HMF7647</strain>
    </source>
</reference>
<gene>
    <name evidence="8" type="ORF">GS399_00760</name>
</gene>
<evidence type="ECO:0000259" key="6">
    <source>
        <dbReference type="Pfam" id="PF07980"/>
    </source>
</evidence>
<keyword evidence="9" id="KW-1185">Reference proteome</keyword>
<comment type="similarity">
    <text evidence="2">Belongs to the SusD family.</text>
</comment>
<dbReference type="RefSeq" id="WP_160842598.1">
    <property type="nucleotide sequence ID" value="NZ_WVHT01000001.1"/>
</dbReference>
<keyword evidence="3" id="KW-0732">Signal</keyword>
<protein>
    <submittedName>
        <fullName evidence="8">RagB/SusD family nutrient uptake outer membrane protein</fullName>
    </submittedName>
</protein>
<evidence type="ECO:0000256" key="1">
    <source>
        <dbReference type="ARBA" id="ARBA00004442"/>
    </source>
</evidence>
<dbReference type="Gene3D" id="1.25.40.390">
    <property type="match status" value="1"/>
</dbReference>
<dbReference type="SUPFAM" id="SSF48452">
    <property type="entry name" value="TPR-like"/>
    <property type="match status" value="1"/>
</dbReference>